<keyword evidence="1" id="KW-0812">Transmembrane</keyword>
<name>L0F8F1_DESDL</name>
<evidence type="ECO:0000313" key="3">
    <source>
        <dbReference type="Proteomes" id="UP000010797"/>
    </source>
</evidence>
<keyword evidence="3" id="KW-1185">Reference proteome</keyword>
<dbReference type="KEGG" id="ddl:Desdi_2669"/>
<organism evidence="2 3">
    <name type="scientific">Desulfitobacterium dichloroeliminans (strain LMG P-21439 / DCA1)</name>
    <dbReference type="NCBI Taxonomy" id="871963"/>
    <lineage>
        <taxon>Bacteria</taxon>
        <taxon>Bacillati</taxon>
        <taxon>Bacillota</taxon>
        <taxon>Clostridia</taxon>
        <taxon>Eubacteriales</taxon>
        <taxon>Desulfitobacteriaceae</taxon>
        <taxon>Desulfitobacterium</taxon>
    </lineage>
</organism>
<sequence length="61" mass="7179">MMFGKKLNFKKIIETALLVALMFPVFFLKYIGTLNISVEAKTIIRKIYATLQHPKKNRRHN</sequence>
<dbReference type="HOGENOM" id="CLU_2914921_0_0_9"/>
<evidence type="ECO:0000256" key="1">
    <source>
        <dbReference type="SAM" id="Phobius"/>
    </source>
</evidence>
<dbReference type="RefSeq" id="WP_015263053.1">
    <property type="nucleotide sequence ID" value="NC_019903.1"/>
</dbReference>
<evidence type="ECO:0000313" key="2">
    <source>
        <dbReference type="EMBL" id="AGA70084.1"/>
    </source>
</evidence>
<keyword evidence="1" id="KW-0472">Membrane</keyword>
<accession>L0F8F1</accession>
<proteinExistence type="predicted"/>
<gene>
    <name evidence="2" type="ordered locus">Desdi_2669</name>
</gene>
<dbReference type="Proteomes" id="UP000010797">
    <property type="component" value="Chromosome"/>
</dbReference>
<dbReference type="AlphaFoldDB" id="L0F8F1"/>
<keyword evidence="1" id="KW-1133">Transmembrane helix</keyword>
<reference evidence="3" key="1">
    <citation type="submission" date="2012-02" db="EMBL/GenBank/DDBJ databases">
        <title>Complete sequence of Desulfitobacterium dichloroeliminans LMG P-21439.</title>
        <authorList>
            <person name="Lucas S."/>
            <person name="Han J."/>
            <person name="Lapidus A."/>
            <person name="Cheng J.-F."/>
            <person name="Goodwin L."/>
            <person name="Pitluck S."/>
            <person name="Peters L."/>
            <person name="Ovchinnikova G."/>
            <person name="Teshima H."/>
            <person name="Detter J.C."/>
            <person name="Han C."/>
            <person name="Tapia R."/>
            <person name="Land M."/>
            <person name="Hauser L."/>
            <person name="Kyrpides N."/>
            <person name="Ivanova N."/>
            <person name="Pagani I."/>
            <person name="Kruse T."/>
            <person name="de Vos W.M."/>
            <person name="Boon N."/>
            <person name="Smidt H."/>
            <person name="Woyke T."/>
        </authorList>
    </citation>
    <scope>NUCLEOTIDE SEQUENCE [LARGE SCALE GENOMIC DNA]</scope>
    <source>
        <strain evidence="3">LMG P-21439 / DCA1</strain>
    </source>
</reference>
<protein>
    <submittedName>
        <fullName evidence="2">Uncharacterized protein</fullName>
    </submittedName>
</protein>
<dbReference type="EMBL" id="CP003344">
    <property type="protein sequence ID" value="AGA70084.1"/>
    <property type="molecule type" value="Genomic_DNA"/>
</dbReference>
<feature type="transmembrane region" description="Helical" evidence="1">
    <location>
        <begin position="12"/>
        <end position="31"/>
    </location>
</feature>